<feature type="domain" description="PIGA GPI anchor biosynthesis" evidence="1">
    <location>
        <begin position="143"/>
        <end position="232"/>
    </location>
</feature>
<keyword evidence="3" id="KW-1185">Reference proteome</keyword>
<accession>S8CPT6</accession>
<evidence type="ECO:0000313" key="2">
    <source>
        <dbReference type="EMBL" id="EPS68765.1"/>
    </source>
</evidence>
<dbReference type="AlphaFoldDB" id="S8CPT6"/>
<dbReference type="GO" id="GO:0017176">
    <property type="term" value="F:phosphatidylinositol N-acetylglucosaminyltransferase activity"/>
    <property type="evidence" value="ECO:0007669"/>
    <property type="project" value="TreeGrafter"/>
</dbReference>
<dbReference type="OrthoDB" id="734129at2759"/>
<name>S8CPT6_9LAMI</name>
<gene>
    <name evidence="2" type="ORF">M569_05998</name>
</gene>
<comment type="caution">
    <text evidence="2">The sequence shown here is derived from an EMBL/GenBank/DDBJ whole genome shotgun (WGS) entry which is preliminary data.</text>
</comment>
<protein>
    <recommendedName>
        <fullName evidence="1">PIGA GPI anchor biosynthesis domain-containing protein</fullName>
    </recommendedName>
</protein>
<organism evidence="2 3">
    <name type="scientific">Genlisea aurea</name>
    <dbReference type="NCBI Taxonomy" id="192259"/>
    <lineage>
        <taxon>Eukaryota</taxon>
        <taxon>Viridiplantae</taxon>
        <taxon>Streptophyta</taxon>
        <taxon>Embryophyta</taxon>
        <taxon>Tracheophyta</taxon>
        <taxon>Spermatophyta</taxon>
        <taxon>Magnoliopsida</taxon>
        <taxon>eudicotyledons</taxon>
        <taxon>Gunneridae</taxon>
        <taxon>Pentapetalae</taxon>
        <taxon>asterids</taxon>
        <taxon>lamiids</taxon>
        <taxon>Lamiales</taxon>
        <taxon>Lentibulariaceae</taxon>
        <taxon>Genlisea</taxon>
    </lineage>
</organism>
<dbReference type="FunFam" id="3.40.50.2000:FF:000093">
    <property type="entry name" value="UDP-GlcNAc:PI a1-6 GlcNAc-transferase"/>
    <property type="match status" value="1"/>
</dbReference>
<evidence type="ECO:0000259" key="1">
    <source>
        <dbReference type="Pfam" id="PF08288"/>
    </source>
</evidence>
<dbReference type="PANTHER" id="PTHR45871:SF1">
    <property type="entry name" value="PHOSPHATIDYLINOSITOL N-ACETYLGLUCOSAMINYLTRANSFERASE SUBUNIT A"/>
    <property type="match status" value="1"/>
</dbReference>
<dbReference type="EMBL" id="AUSU01002451">
    <property type="protein sequence ID" value="EPS68765.1"/>
    <property type="molecule type" value="Genomic_DNA"/>
</dbReference>
<reference evidence="2 3" key="1">
    <citation type="journal article" date="2013" name="BMC Genomics">
        <title>The miniature genome of a carnivorous plant Genlisea aurea contains a low number of genes and short non-coding sequences.</title>
        <authorList>
            <person name="Leushkin E.V."/>
            <person name="Sutormin R.A."/>
            <person name="Nabieva E.R."/>
            <person name="Penin A.A."/>
            <person name="Kondrashov A.S."/>
            <person name="Logacheva M.D."/>
        </authorList>
    </citation>
    <scope>NUCLEOTIDE SEQUENCE [LARGE SCALE GENOMIC DNA]</scope>
</reference>
<dbReference type="GO" id="GO:0006506">
    <property type="term" value="P:GPI anchor biosynthetic process"/>
    <property type="evidence" value="ECO:0007669"/>
    <property type="project" value="InterPro"/>
</dbReference>
<dbReference type="PANTHER" id="PTHR45871">
    <property type="entry name" value="N-ACETYLGLUCOSAMINYL-PHOSPHATIDYLINOSITOL BIOSYNTHETIC PROTEIN"/>
    <property type="match status" value="1"/>
</dbReference>
<evidence type="ECO:0000313" key="3">
    <source>
        <dbReference type="Proteomes" id="UP000015453"/>
    </source>
</evidence>
<dbReference type="Gene3D" id="3.40.50.2000">
    <property type="entry name" value="Glycogen Phosphorylase B"/>
    <property type="match status" value="1"/>
</dbReference>
<dbReference type="Proteomes" id="UP000015453">
    <property type="component" value="Unassembled WGS sequence"/>
</dbReference>
<proteinExistence type="predicted"/>
<dbReference type="InterPro" id="IPR013234">
    <property type="entry name" value="PIGA_GPI_anchor_biosynthesis"/>
</dbReference>
<sequence length="340" mass="38500">MALGRKEKNSPHHASGFEDKQLYRNQLGCEGDGLRQEFCDVGFILKIVEFGKGNFSGETPPPPPNIRGTTRFSSTLIILNDFWRIVWGSGVSLLRGTMSLEGRHRILMVSDFFYPNFGGVENHIYYLSQCLIKRGHKVVVMTHAYGNRSGVRYMTNGLKVYYVPWKPFFLQNTLPTFYGLLPIVRTILIREKISILHGHQAFSTLCHESLMHARTMGYKVVFTDHSLYGFGDVGSIHMNKVLQFTLADVSYAICVSHTSKENTVLRSGLPPDKVFVIPNAVDTAMFKPAANRLSRQEIVIVVISRLVYRKGADLLVEVIPQVCRLHPNVSSGFLNFFYYL</sequence>
<dbReference type="GO" id="GO:0000506">
    <property type="term" value="C:glycosylphosphatidylinositol-N-acetylglucosaminyltransferase (GPI-GnT) complex"/>
    <property type="evidence" value="ECO:0007669"/>
    <property type="project" value="TreeGrafter"/>
</dbReference>
<dbReference type="Pfam" id="PF08288">
    <property type="entry name" value="PIGA"/>
    <property type="match status" value="1"/>
</dbReference>
<dbReference type="SUPFAM" id="SSF53756">
    <property type="entry name" value="UDP-Glycosyltransferase/glycogen phosphorylase"/>
    <property type="match status" value="1"/>
</dbReference>